<dbReference type="EMBL" id="JAUEMJ010000016">
    <property type="protein sequence ID" value="MDN3243767.1"/>
    <property type="molecule type" value="Genomic_DNA"/>
</dbReference>
<comment type="pathway">
    <text evidence="1 5">Glycan metabolism; L-arabinan degradation.</text>
</comment>
<name>A0ABT7YXJ8_9ACTN</name>
<dbReference type="PANTHER" id="PTHR43301">
    <property type="entry name" value="ARABINAN ENDO-1,5-ALPHA-L-ARABINOSIDASE"/>
    <property type="match status" value="1"/>
</dbReference>
<protein>
    <submittedName>
        <fullName evidence="6">Arabinan endo-1,5-alpha-L-arabinosidase</fullName>
    </submittedName>
</protein>
<gene>
    <name evidence="6" type="ORF">QWI33_26810</name>
    <name evidence="7" type="ORF">QWI33_28920</name>
</gene>
<sequence>MQRKRTTLIAATGAIGLAAAALAIITPAALADPGNGNGNGNGNARGHDRQQCDIEAPAALGGDLGAHDPGLFAPCTDGDPWYVFATGWGPLGDGNVTIRSSTDEGATWNYVDTVWDAKPQWLKDAVPGVDNIWAPEIYFDEDQDRYYLYYSASTFGKQRSVIGVATNETLDPADDDYEWVDEGQVWESNPGDPYNAIDPTILEADGKHYMAYGSWWQGIYMLELDWPSGKAANGAAPVHIAGRGGAGIEAPALTEHDGYYYLFTSWDVCCAGADSTYNIRVGRSTSPTGPFVDANGVALTDGGGTLVLGAHGDYVATGGQSISNGLMAYHSYHQDGHFDLGIETIEWNAEGWPLLDGGEG</sequence>
<evidence type="ECO:0000256" key="2">
    <source>
        <dbReference type="ARBA" id="ARBA00009865"/>
    </source>
</evidence>
<keyword evidence="8" id="KW-1185">Reference proteome</keyword>
<evidence type="ECO:0000256" key="1">
    <source>
        <dbReference type="ARBA" id="ARBA00004834"/>
    </source>
</evidence>
<dbReference type="InterPro" id="IPR006311">
    <property type="entry name" value="TAT_signal"/>
</dbReference>
<dbReference type="CDD" id="cd08998">
    <property type="entry name" value="GH43_Arb43a-like"/>
    <property type="match status" value="1"/>
</dbReference>
<dbReference type="SUPFAM" id="SSF75005">
    <property type="entry name" value="Arabinanase/levansucrase/invertase"/>
    <property type="match status" value="1"/>
</dbReference>
<evidence type="ECO:0000313" key="7">
    <source>
        <dbReference type="EMBL" id="MDN3243767.1"/>
    </source>
</evidence>
<dbReference type="EMBL" id="JAUEMJ010000012">
    <property type="protein sequence ID" value="MDN3243356.1"/>
    <property type="molecule type" value="Genomic_DNA"/>
</dbReference>
<dbReference type="PROSITE" id="PS51318">
    <property type="entry name" value="TAT"/>
    <property type="match status" value="1"/>
</dbReference>
<dbReference type="Proteomes" id="UP001171902">
    <property type="component" value="Unassembled WGS sequence"/>
</dbReference>
<dbReference type="InterPro" id="IPR023296">
    <property type="entry name" value="Glyco_hydro_beta-prop_sf"/>
</dbReference>
<dbReference type="Gene3D" id="2.115.10.20">
    <property type="entry name" value="Glycosyl hydrolase domain, family 43"/>
    <property type="match status" value="1"/>
</dbReference>
<dbReference type="InterPro" id="IPR006710">
    <property type="entry name" value="Glyco_hydro_43"/>
</dbReference>
<keyword evidence="4 5" id="KW-0326">Glycosidase</keyword>
<evidence type="ECO:0000256" key="3">
    <source>
        <dbReference type="ARBA" id="ARBA00022801"/>
    </source>
</evidence>
<evidence type="ECO:0000256" key="4">
    <source>
        <dbReference type="ARBA" id="ARBA00023295"/>
    </source>
</evidence>
<dbReference type="PANTHER" id="PTHR43301:SF3">
    <property type="entry name" value="ARABINAN ENDO-1,5-ALPHA-L-ARABINOSIDASE A-RELATED"/>
    <property type="match status" value="1"/>
</dbReference>
<comment type="caution">
    <text evidence="6">The sequence shown here is derived from an EMBL/GenBank/DDBJ whole genome shotgun (WGS) entry which is preliminary data.</text>
</comment>
<dbReference type="PIRSF" id="PIRSF026534">
    <property type="entry name" value="Endo_alpha-L-arabinosidase"/>
    <property type="match status" value="1"/>
</dbReference>
<organism evidence="6 8">
    <name type="scientific">Glycomyces tritici</name>
    <dbReference type="NCBI Taxonomy" id="2665176"/>
    <lineage>
        <taxon>Bacteria</taxon>
        <taxon>Bacillati</taxon>
        <taxon>Actinomycetota</taxon>
        <taxon>Actinomycetes</taxon>
        <taxon>Glycomycetales</taxon>
        <taxon>Glycomycetaceae</taxon>
        <taxon>Glycomyces</taxon>
    </lineage>
</organism>
<evidence type="ECO:0000256" key="5">
    <source>
        <dbReference type="PIRNR" id="PIRNR026534"/>
    </source>
</evidence>
<dbReference type="InterPro" id="IPR016840">
    <property type="entry name" value="Glyco_hydro_43_endo_a_Ara-ase"/>
</dbReference>
<proteinExistence type="inferred from homology"/>
<evidence type="ECO:0000313" key="6">
    <source>
        <dbReference type="EMBL" id="MDN3243356.1"/>
    </source>
</evidence>
<dbReference type="RefSeq" id="WP_289959762.1">
    <property type="nucleotide sequence ID" value="NZ_JAUEMJ010000012.1"/>
</dbReference>
<dbReference type="Pfam" id="PF04616">
    <property type="entry name" value="Glyco_hydro_43"/>
    <property type="match status" value="1"/>
</dbReference>
<keyword evidence="3 5" id="KW-0378">Hydrolase</keyword>
<accession>A0ABT7YXJ8</accession>
<reference evidence="6" key="1">
    <citation type="submission" date="2023-06" db="EMBL/GenBank/DDBJ databases">
        <title>Gycomyces niveus sp.nov., a novel actinomycete isolated from soil in Shouguang.</title>
        <authorList>
            <person name="Yang X."/>
            <person name="Zhao J."/>
        </authorList>
    </citation>
    <scope>NUCLEOTIDE SEQUENCE</scope>
    <source>
        <strain evidence="6">NEAU C2</strain>
    </source>
</reference>
<comment type="similarity">
    <text evidence="2 5">Belongs to the glycosyl hydrolase 43 family.</text>
</comment>
<evidence type="ECO:0000313" key="8">
    <source>
        <dbReference type="Proteomes" id="UP001171902"/>
    </source>
</evidence>
<dbReference type="InterPro" id="IPR050727">
    <property type="entry name" value="GH43_arabinanases"/>
</dbReference>